<evidence type="ECO:0000313" key="4">
    <source>
        <dbReference type="Proteomes" id="UP001457282"/>
    </source>
</evidence>
<dbReference type="Proteomes" id="UP001457282">
    <property type="component" value="Unassembled WGS sequence"/>
</dbReference>
<comment type="caution">
    <text evidence="3">The sequence shown here is derived from an EMBL/GenBank/DDBJ whole genome shotgun (WGS) entry which is preliminary data.</text>
</comment>
<dbReference type="EMBL" id="JBEDUW010000006">
    <property type="protein sequence ID" value="KAK9924890.1"/>
    <property type="molecule type" value="Genomic_DNA"/>
</dbReference>
<name>A0AAW1WJ22_RUBAR</name>
<sequence>MKPTITPLYLSLFLHIHTLLVPGQSPPIYSPVDDITIACGNSRQQPTNFDPRIWSGDINSKLSPIEAAGRGNTTSQSRKAPPSSSSASQVPYTTARLSYFEFTYKIPLSPSQKFIRLHFNPASYPDFDRSNSLFSVKAGGSFTFLKDFNASVTADMYGSETFMREFCVNIDLELFRVL</sequence>
<gene>
    <name evidence="3" type="ORF">M0R45_033235</name>
</gene>
<evidence type="ECO:0000256" key="2">
    <source>
        <dbReference type="SAM" id="SignalP"/>
    </source>
</evidence>
<keyword evidence="4" id="KW-1185">Reference proteome</keyword>
<dbReference type="PANTHER" id="PTHR34590">
    <property type="entry name" value="OS03G0124300 PROTEIN-RELATED"/>
    <property type="match status" value="1"/>
</dbReference>
<accession>A0AAW1WJ22</accession>
<evidence type="ECO:0000313" key="3">
    <source>
        <dbReference type="EMBL" id="KAK9924890.1"/>
    </source>
</evidence>
<evidence type="ECO:0008006" key="5">
    <source>
        <dbReference type="Google" id="ProtNLM"/>
    </source>
</evidence>
<dbReference type="Gene3D" id="2.60.120.430">
    <property type="entry name" value="Galactose-binding lectin"/>
    <property type="match status" value="1"/>
</dbReference>
<dbReference type="GO" id="GO:0004714">
    <property type="term" value="F:transmembrane receptor protein tyrosine kinase activity"/>
    <property type="evidence" value="ECO:0007669"/>
    <property type="project" value="InterPro"/>
</dbReference>
<dbReference type="FunFam" id="2.60.120.430:FF:000003">
    <property type="entry name" value="FERONIA receptor-like kinase"/>
    <property type="match status" value="1"/>
</dbReference>
<feature type="chain" id="PRO_5043508904" description="Malectin-like domain-containing protein" evidence="2">
    <location>
        <begin position="24"/>
        <end position="178"/>
    </location>
</feature>
<keyword evidence="2" id="KW-0732">Signal</keyword>
<feature type="region of interest" description="Disordered" evidence="1">
    <location>
        <begin position="65"/>
        <end position="89"/>
    </location>
</feature>
<evidence type="ECO:0000256" key="1">
    <source>
        <dbReference type="SAM" id="MobiDB-lite"/>
    </source>
</evidence>
<dbReference type="InterPro" id="IPR045272">
    <property type="entry name" value="ANXUR1/2-like"/>
</dbReference>
<dbReference type="AlphaFoldDB" id="A0AAW1WJ22"/>
<protein>
    <recommendedName>
        <fullName evidence="5">Malectin-like domain-containing protein</fullName>
    </recommendedName>
</protein>
<feature type="compositionally biased region" description="Low complexity" evidence="1">
    <location>
        <begin position="75"/>
        <end position="89"/>
    </location>
</feature>
<dbReference type="PANTHER" id="PTHR34590:SF15">
    <property type="entry name" value="PROTEIN KINASE DOMAIN-CONTAINING PROTEIN"/>
    <property type="match status" value="1"/>
</dbReference>
<proteinExistence type="predicted"/>
<organism evidence="3 4">
    <name type="scientific">Rubus argutus</name>
    <name type="common">Southern blackberry</name>
    <dbReference type="NCBI Taxonomy" id="59490"/>
    <lineage>
        <taxon>Eukaryota</taxon>
        <taxon>Viridiplantae</taxon>
        <taxon>Streptophyta</taxon>
        <taxon>Embryophyta</taxon>
        <taxon>Tracheophyta</taxon>
        <taxon>Spermatophyta</taxon>
        <taxon>Magnoliopsida</taxon>
        <taxon>eudicotyledons</taxon>
        <taxon>Gunneridae</taxon>
        <taxon>Pentapetalae</taxon>
        <taxon>rosids</taxon>
        <taxon>fabids</taxon>
        <taxon>Rosales</taxon>
        <taxon>Rosaceae</taxon>
        <taxon>Rosoideae</taxon>
        <taxon>Rosoideae incertae sedis</taxon>
        <taxon>Rubus</taxon>
    </lineage>
</organism>
<feature type="signal peptide" evidence="2">
    <location>
        <begin position="1"/>
        <end position="23"/>
    </location>
</feature>
<reference evidence="3 4" key="1">
    <citation type="journal article" date="2023" name="G3 (Bethesda)">
        <title>A chromosome-length genome assembly and annotation of blackberry (Rubus argutus, cv. 'Hillquist').</title>
        <authorList>
            <person name="Bruna T."/>
            <person name="Aryal R."/>
            <person name="Dudchenko O."/>
            <person name="Sargent D.J."/>
            <person name="Mead D."/>
            <person name="Buti M."/>
            <person name="Cavallini A."/>
            <person name="Hytonen T."/>
            <person name="Andres J."/>
            <person name="Pham M."/>
            <person name="Weisz D."/>
            <person name="Mascagni F."/>
            <person name="Usai G."/>
            <person name="Natali L."/>
            <person name="Bassil N."/>
            <person name="Fernandez G.E."/>
            <person name="Lomsadze A."/>
            <person name="Armour M."/>
            <person name="Olukolu B."/>
            <person name="Poorten T."/>
            <person name="Britton C."/>
            <person name="Davik J."/>
            <person name="Ashrafi H."/>
            <person name="Aiden E.L."/>
            <person name="Borodovsky M."/>
            <person name="Worthington M."/>
        </authorList>
    </citation>
    <scope>NUCLEOTIDE SEQUENCE [LARGE SCALE GENOMIC DNA]</scope>
    <source>
        <strain evidence="3">PI 553951</strain>
    </source>
</reference>